<comment type="caution">
    <text evidence="2">The sequence shown here is derived from an EMBL/GenBank/DDBJ whole genome shotgun (WGS) entry which is preliminary data.</text>
</comment>
<dbReference type="AlphaFoldDB" id="A0A9D3M772"/>
<evidence type="ECO:0000313" key="2">
    <source>
        <dbReference type="EMBL" id="KAG5841998.1"/>
    </source>
</evidence>
<protein>
    <submittedName>
        <fullName evidence="2">Uncharacterized protein</fullName>
    </submittedName>
</protein>
<reference evidence="2" key="1">
    <citation type="submission" date="2021-01" db="EMBL/GenBank/DDBJ databases">
        <title>A chromosome-scale assembly of European eel, Anguilla anguilla.</title>
        <authorList>
            <person name="Henkel C."/>
            <person name="Jong-Raadsen S.A."/>
            <person name="Dufour S."/>
            <person name="Weltzien F.-A."/>
            <person name="Palstra A.P."/>
            <person name="Pelster B."/>
            <person name="Spaink H.P."/>
            <person name="Van Den Thillart G.E."/>
            <person name="Jansen H."/>
            <person name="Zahm M."/>
            <person name="Klopp C."/>
            <person name="Cedric C."/>
            <person name="Louis A."/>
            <person name="Berthelot C."/>
            <person name="Parey E."/>
            <person name="Roest Crollius H."/>
            <person name="Montfort J."/>
            <person name="Robinson-Rechavi M."/>
            <person name="Bucao C."/>
            <person name="Bouchez O."/>
            <person name="Gislard M."/>
            <person name="Lluch J."/>
            <person name="Milhes M."/>
            <person name="Lampietro C."/>
            <person name="Lopez Roques C."/>
            <person name="Donnadieu C."/>
            <person name="Braasch I."/>
            <person name="Desvignes T."/>
            <person name="Postlethwait J."/>
            <person name="Bobe J."/>
            <person name="Guiguen Y."/>
            <person name="Dirks R."/>
        </authorList>
    </citation>
    <scope>NUCLEOTIDE SEQUENCE</scope>
    <source>
        <strain evidence="2">Tag_6206</strain>
        <tissue evidence="2">Liver</tissue>
    </source>
</reference>
<feature type="compositionally biased region" description="Basic and acidic residues" evidence="1">
    <location>
        <begin position="77"/>
        <end position="92"/>
    </location>
</feature>
<evidence type="ECO:0000313" key="3">
    <source>
        <dbReference type="Proteomes" id="UP001044222"/>
    </source>
</evidence>
<sequence>MALPLYQKIPLQVWFLSLQMSRERRLWNPLLFLFFRKRGKSAVLISRTVNRRRLAERQPDAVCPFSLPRKPTQSQLDPREPSRDGDGERGRA</sequence>
<accession>A0A9D3M772</accession>
<feature type="non-terminal residue" evidence="2">
    <location>
        <position position="92"/>
    </location>
</feature>
<feature type="region of interest" description="Disordered" evidence="1">
    <location>
        <begin position="63"/>
        <end position="92"/>
    </location>
</feature>
<gene>
    <name evidence="2" type="ORF">ANANG_G00173010</name>
</gene>
<proteinExistence type="predicted"/>
<dbReference type="EMBL" id="JAFIRN010000009">
    <property type="protein sequence ID" value="KAG5841998.1"/>
    <property type="molecule type" value="Genomic_DNA"/>
</dbReference>
<name>A0A9D3M772_ANGAN</name>
<organism evidence="2 3">
    <name type="scientific">Anguilla anguilla</name>
    <name type="common">European freshwater eel</name>
    <name type="synonym">Muraena anguilla</name>
    <dbReference type="NCBI Taxonomy" id="7936"/>
    <lineage>
        <taxon>Eukaryota</taxon>
        <taxon>Metazoa</taxon>
        <taxon>Chordata</taxon>
        <taxon>Craniata</taxon>
        <taxon>Vertebrata</taxon>
        <taxon>Euteleostomi</taxon>
        <taxon>Actinopterygii</taxon>
        <taxon>Neopterygii</taxon>
        <taxon>Teleostei</taxon>
        <taxon>Anguilliformes</taxon>
        <taxon>Anguillidae</taxon>
        <taxon>Anguilla</taxon>
    </lineage>
</organism>
<evidence type="ECO:0000256" key="1">
    <source>
        <dbReference type="SAM" id="MobiDB-lite"/>
    </source>
</evidence>
<dbReference type="Proteomes" id="UP001044222">
    <property type="component" value="Chromosome 9"/>
</dbReference>
<keyword evidence="3" id="KW-1185">Reference proteome</keyword>